<feature type="coiled-coil region" evidence="7">
    <location>
        <begin position="860"/>
        <end position="929"/>
    </location>
</feature>
<protein>
    <recommendedName>
        <fullName evidence="7">Chromosome partition protein Smc</fullName>
    </recommendedName>
</protein>
<dbReference type="PANTHER" id="PTHR43977">
    <property type="entry name" value="STRUCTURAL MAINTENANCE OF CHROMOSOMES PROTEIN 3"/>
    <property type="match status" value="1"/>
</dbReference>
<dbReference type="GO" id="GO:0005694">
    <property type="term" value="C:chromosome"/>
    <property type="evidence" value="ECO:0007669"/>
    <property type="project" value="InterPro"/>
</dbReference>
<dbReference type="GO" id="GO:0006260">
    <property type="term" value="P:DNA replication"/>
    <property type="evidence" value="ECO:0007669"/>
    <property type="project" value="UniProtKB-UniRule"/>
</dbReference>
<dbReference type="SMART" id="SM00968">
    <property type="entry name" value="SMC_hinge"/>
    <property type="match status" value="1"/>
</dbReference>
<dbReference type="CDD" id="cd03278">
    <property type="entry name" value="ABC_SMC_barmotin"/>
    <property type="match status" value="2"/>
</dbReference>
<organism evidence="9 10">
    <name type="scientific">Syntrophotalea carbinolica (strain DSM 2380 / NBRC 103641 / GraBd1)</name>
    <name type="common">Pelobacter carbinolicus</name>
    <dbReference type="NCBI Taxonomy" id="338963"/>
    <lineage>
        <taxon>Bacteria</taxon>
        <taxon>Pseudomonadati</taxon>
        <taxon>Thermodesulfobacteriota</taxon>
        <taxon>Desulfuromonadia</taxon>
        <taxon>Desulfuromonadales</taxon>
        <taxon>Syntrophotaleaceae</taxon>
        <taxon>Syntrophotalea</taxon>
    </lineage>
</organism>
<evidence type="ECO:0000256" key="1">
    <source>
        <dbReference type="ARBA" id="ARBA00004496"/>
    </source>
</evidence>
<evidence type="ECO:0000256" key="6">
    <source>
        <dbReference type="ARBA" id="ARBA00023125"/>
    </source>
</evidence>
<dbReference type="OrthoDB" id="9808768at2"/>
<comment type="domain">
    <text evidence="7">Contains large globular domains required for ATP hydrolysis at each terminus and a third globular domain forming a flexible hinge near the middle of the molecule. These domains are separated by coiled-coil structures.</text>
</comment>
<dbReference type="GO" id="GO:0016887">
    <property type="term" value="F:ATP hydrolysis activity"/>
    <property type="evidence" value="ECO:0007669"/>
    <property type="project" value="InterPro"/>
</dbReference>
<dbReference type="SUPFAM" id="SSF75553">
    <property type="entry name" value="Smc hinge domain"/>
    <property type="match status" value="1"/>
</dbReference>
<dbReference type="STRING" id="338963.Pcar_2356"/>
<evidence type="ECO:0000259" key="8">
    <source>
        <dbReference type="SMART" id="SM00968"/>
    </source>
</evidence>
<evidence type="ECO:0000256" key="3">
    <source>
        <dbReference type="ARBA" id="ARBA00022741"/>
    </source>
</evidence>
<feature type="coiled-coil region" evidence="7">
    <location>
        <begin position="671"/>
        <end position="740"/>
    </location>
</feature>
<keyword evidence="6 7" id="KW-0238">DNA-binding</keyword>
<dbReference type="Gene3D" id="3.40.50.300">
    <property type="entry name" value="P-loop containing nucleotide triphosphate hydrolases"/>
    <property type="match status" value="2"/>
</dbReference>
<feature type="coiled-coil region" evidence="7">
    <location>
        <begin position="251"/>
        <end position="481"/>
    </location>
</feature>
<evidence type="ECO:0000256" key="7">
    <source>
        <dbReference type="HAMAP-Rule" id="MF_01894"/>
    </source>
</evidence>
<name>Q3A212_SYNC1</name>
<dbReference type="AlphaFoldDB" id="Q3A212"/>
<dbReference type="InterPro" id="IPR024704">
    <property type="entry name" value="SMC"/>
</dbReference>
<dbReference type="Proteomes" id="UP000002534">
    <property type="component" value="Chromosome"/>
</dbReference>
<dbReference type="InterPro" id="IPR011890">
    <property type="entry name" value="SMC_prok"/>
</dbReference>
<keyword evidence="4 7" id="KW-0067">ATP-binding</keyword>
<dbReference type="KEGG" id="pca:Pcar_2356"/>
<keyword evidence="3 7" id="KW-0547">Nucleotide-binding</keyword>
<comment type="function">
    <text evidence="7">Required for chromosome condensation and partitioning.</text>
</comment>
<dbReference type="Gene3D" id="1.20.1060.20">
    <property type="match status" value="1"/>
</dbReference>
<dbReference type="InterPro" id="IPR010935">
    <property type="entry name" value="SMC_hinge"/>
</dbReference>
<dbReference type="PIRSF" id="PIRSF005719">
    <property type="entry name" value="SMC"/>
    <property type="match status" value="1"/>
</dbReference>
<dbReference type="GO" id="GO:0005737">
    <property type="term" value="C:cytoplasm"/>
    <property type="evidence" value="ECO:0007669"/>
    <property type="project" value="UniProtKB-SubCell"/>
</dbReference>
<dbReference type="Gene3D" id="1.10.287.1490">
    <property type="match status" value="1"/>
</dbReference>
<dbReference type="FunFam" id="3.40.50.300:FF:000901">
    <property type="entry name" value="Chromosome partition protein Smc"/>
    <property type="match status" value="1"/>
</dbReference>
<dbReference type="InterPro" id="IPR036277">
    <property type="entry name" value="SMC_hinge_sf"/>
</dbReference>
<dbReference type="Pfam" id="PF02463">
    <property type="entry name" value="SMC_N"/>
    <property type="match status" value="1"/>
</dbReference>
<comment type="subunit">
    <text evidence="7">Homodimer.</text>
</comment>
<dbReference type="RefSeq" id="WP_011342117.1">
    <property type="nucleotide sequence ID" value="NC_007498.2"/>
</dbReference>
<feature type="coiled-coil region" evidence="7">
    <location>
        <begin position="769"/>
        <end position="817"/>
    </location>
</feature>
<proteinExistence type="inferred from homology"/>
<gene>
    <name evidence="7" type="primary">smc</name>
    <name evidence="9" type="ordered locus">Pcar_2356</name>
</gene>
<dbReference type="Pfam" id="PF06470">
    <property type="entry name" value="SMC_hinge"/>
    <property type="match status" value="1"/>
</dbReference>
<feature type="domain" description="SMC hinge" evidence="8">
    <location>
        <begin position="524"/>
        <end position="628"/>
    </location>
</feature>
<comment type="similarity">
    <text evidence="7">Belongs to the SMC family.</text>
</comment>
<dbReference type="Gene3D" id="3.30.70.1620">
    <property type="match status" value="1"/>
</dbReference>
<dbReference type="HAMAP" id="MF_01894">
    <property type="entry name" value="Smc_prok"/>
    <property type="match status" value="1"/>
</dbReference>
<reference evidence="10" key="1">
    <citation type="submission" date="2005-10" db="EMBL/GenBank/DDBJ databases">
        <title>Complete sequence of Pelobacter carbinolicus DSM 2380.</title>
        <authorList>
            <person name="Copeland A."/>
            <person name="Lucas S."/>
            <person name="Lapidus A."/>
            <person name="Barry K."/>
            <person name="Detter J.C."/>
            <person name="Glavina T."/>
            <person name="Hammon N."/>
            <person name="Israni S."/>
            <person name="Pitluck S."/>
            <person name="Chertkov O."/>
            <person name="Schmutz J."/>
            <person name="Larimer F."/>
            <person name="Land M."/>
            <person name="Kyrpides N."/>
            <person name="Ivanova N."/>
            <person name="Richardson P."/>
        </authorList>
    </citation>
    <scope>NUCLEOTIDE SEQUENCE [LARGE SCALE GENOMIC DNA]</scope>
    <source>
        <strain evidence="10">DSM 2380 / NBRC 103641 / GraBd1</strain>
    </source>
</reference>
<keyword evidence="2 7" id="KW-0963">Cytoplasm</keyword>
<dbReference type="InterPro" id="IPR027417">
    <property type="entry name" value="P-loop_NTPase"/>
</dbReference>
<dbReference type="GO" id="GO:0007062">
    <property type="term" value="P:sister chromatid cohesion"/>
    <property type="evidence" value="ECO:0007669"/>
    <property type="project" value="InterPro"/>
</dbReference>
<dbReference type="GO" id="GO:0003677">
    <property type="term" value="F:DNA binding"/>
    <property type="evidence" value="ECO:0007669"/>
    <property type="project" value="UniProtKB-UniRule"/>
</dbReference>
<evidence type="ECO:0000256" key="4">
    <source>
        <dbReference type="ARBA" id="ARBA00022840"/>
    </source>
</evidence>
<dbReference type="NCBIfam" id="TIGR02168">
    <property type="entry name" value="SMC_prok_B"/>
    <property type="match status" value="1"/>
</dbReference>
<keyword evidence="10" id="KW-1185">Reference proteome</keyword>
<reference evidence="9 10" key="2">
    <citation type="journal article" date="2012" name="BMC Genomics">
        <title>The genome of Pelobacter carbinolicus reveals surprising metabolic capabilities and physiological features.</title>
        <authorList>
            <person name="Aklujkar M."/>
            <person name="Haveman S.A."/>
            <person name="Didonato R.Jr."/>
            <person name="Chertkov O."/>
            <person name="Han C.S."/>
            <person name="Land M.L."/>
            <person name="Brown P."/>
            <person name="Lovley D.R."/>
        </authorList>
    </citation>
    <scope>NUCLEOTIDE SEQUENCE [LARGE SCALE GENOMIC DNA]</scope>
    <source>
        <strain evidence="10">DSM 2380 / NBRC 103641 / GraBd1</strain>
    </source>
</reference>
<dbReference type="GO" id="GO:0007059">
    <property type="term" value="P:chromosome segregation"/>
    <property type="evidence" value="ECO:0007669"/>
    <property type="project" value="UniProtKB-UniRule"/>
</dbReference>
<dbReference type="HOGENOM" id="CLU_001042_2_2_7"/>
<keyword evidence="5 7" id="KW-0175">Coiled coil</keyword>
<dbReference type="GO" id="GO:0005524">
    <property type="term" value="F:ATP binding"/>
    <property type="evidence" value="ECO:0007669"/>
    <property type="project" value="UniProtKB-UniRule"/>
</dbReference>
<sequence>MQIKRIEIVGFKSFVDRVALDFGPGIAAVVGPNGCGKSNVVDAIRWAMGEQSPKNLRGRAMEDVIFGGSEKRKPVGMAEVSLVFSNEKGRGPVAVRDYAEFMVTRRLYRNGDSEYLLNKAPCRLLDISELFMDTGIGARAYSIIEQGKVGQILNAKPEERRFLIEEAAGVSKFKARKKTALRKIDATRQNLLRLRDIIGEVRRQLGALKRQARKAEQFRNYRDEQKQIEIGFARCRYAELVADGDKHRHDETRARQQVVALESRFQQLELELSELRLVQVAAEKELGQCQEGVFHLSGELQRVEGRIEFGQQSLQNLERQQQQHSQEQQDLHRRLQEIAAEIEELTAAGSALAQEYQQRSSVLEREAASLEEQQDKERQWVASLEDARRNLYARMDELSRSRHALEDARRRLQGLDERRGQQRRESVQLQENRVIAAETVASCEQSLQRFATQRDELDQTLEQSREQALVARRQLEENERLLLEGQGRLGECRSRLQSLEQMERNLEGYGAGVKLLLQDTQLRARMIGMVADLLEVPEAYEVALEAVLGDRLQALVTRHPEDALRALELLRDGGGRGALVLPDVAEFEVTFGHGRPLAEVVQCSPEVASQVMPLLQGVFLVDDLLPYLDAVLPVGLTLATAAGDCLNHRGILCGGAREGLGHSFLSQKREIKELKARQAVLDDDLARLRQQRVDQKAALGAAEQMQEDLREELHALELKRTAAEKDLGRAQQELTRIDERLDITSFENDQLREEGDALQRQQVEAEACCSRLEQARVEQETAVARCEEELRVWRRGQEALREKVTSLKVVLAELRERQEGGRRQLQQLTVSGQDFERQLRQREQGQQQAAAETARLQAEGKQLQTELEVLYARRQEQQERLDRLKDSFGQQQQQVDAHEESLRVVRGQLQQAREQFSSLQMRVREIDMEIAHLCQDIEVRFRLDLSQGDAVVPDEAFDPVASEHRLEELRRCIENIGEVNLMAIDEYRELEQRWEFLCQQDQDLQESLEGLQTAIARINRTTRKRFRETFDQVNAMFQEIFPRLFLGGRAELMLTDENDLLETGIEIAVQPPGKRLQSVGLLSGGEKALTAIALIFAIFLIKPSPFCVLDEVDAPLDEANIQRFNEMVREMSSKSQFIVITHSKRTMEMADILYGVTMEDPGVSKLVSVQLHD</sequence>
<feature type="binding site" evidence="7">
    <location>
        <begin position="32"/>
        <end position="39"/>
    </location>
    <ligand>
        <name>ATP</name>
        <dbReference type="ChEBI" id="CHEBI:30616"/>
    </ligand>
</feature>
<evidence type="ECO:0000256" key="5">
    <source>
        <dbReference type="ARBA" id="ARBA00023054"/>
    </source>
</evidence>
<evidence type="ECO:0000256" key="2">
    <source>
        <dbReference type="ARBA" id="ARBA00022490"/>
    </source>
</evidence>
<comment type="subcellular location">
    <subcellularLocation>
        <location evidence="1 7">Cytoplasm</location>
    </subcellularLocation>
</comment>
<evidence type="ECO:0000313" key="10">
    <source>
        <dbReference type="Proteomes" id="UP000002534"/>
    </source>
</evidence>
<accession>Q3A212</accession>
<dbReference type="EMBL" id="CP000142">
    <property type="protein sequence ID" value="ABA89595.1"/>
    <property type="molecule type" value="Genomic_DNA"/>
</dbReference>
<evidence type="ECO:0000313" key="9">
    <source>
        <dbReference type="EMBL" id="ABA89595.1"/>
    </source>
</evidence>
<dbReference type="SUPFAM" id="SSF52540">
    <property type="entry name" value="P-loop containing nucleoside triphosphate hydrolases"/>
    <property type="match status" value="1"/>
</dbReference>
<dbReference type="InterPro" id="IPR003395">
    <property type="entry name" value="RecF/RecN/SMC_N"/>
</dbReference>
<dbReference type="eggNOG" id="COG1196">
    <property type="taxonomic scope" value="Bacteria"/>
</dbReference>
<dbReference type="GO" id="GO:0030261">
    <property type="term" value="P:chromosome condensation"/>
    <property type="evidence" value="ECO:0007669"/>
    <property type="project" value="InterPro"/>
</dbReference>